<reference evidence="2 4" key="2">
    <citation type="submission" date="2014-01" db="EMBL/GenBank/DDBJ databases">
        <title>Draft genome sequencing of Bacillus alcalophilus CGMCC 1.3604.</title>
        <authorList>
            <person name="Yang J."/>
            <person name="Diao L."/>
            <person name="Yang S."/>
        </authorList>
    </citation>
    <scope>NUCLEOTIDE SEQUENCE [LARGE SCALE GENOMIC DNA]</scope>
    <source>
        <strain evidence="2 4">CGMCC 1.3604</strain>
    </source>
</reference>
<evidence type="ECO:0000313" key="3">
    <source>
        <dbReference type="Proteomes" id="UP000002754"/>
    </source>
</evidence>
<dbReference type="PANTHER" id="PTHR40084:SF1">
    <property type="entry name" value="PHOSPHOTRANSFERASE"/>
    <property type="match status" value="1"/>
</dbReference>
<dbReference type="STRING" id="1218173.BALCAV_0214725"/>
<evidence type="ECO:0000313" key="1">
    <source>
        <dbReference type="EMBL" id="KGA96683.1"/>
    </source>
</evidence>
<dbReference type="Pfam" id="PF13263">
    <property type="entry name" value="PHP_C"/>
    <property type="match status" value="1"/>
</dbReference>
<dbReference type="CDD" id="cd19067">
    <property type="entry name" value="PfuEndoQ-like"/>
    <property type="match status" value="1"/>
</dbReference>
<proteinExistence type="predicted"/>
<keyword evidence="3" id="KW-1185">Reference proteome</keyword>
<name>A0A094WL71_ALKAL</name>
<gene>
    <name evidence="2" type="ORF">AJ85_17965</name>
    <name evidence="1" type="ORF">BALCAV_0214725</name>
</gene>
<dbReference type="EMBL" id="JALP01000237">
    <property type="protein sequence ID" value="THG89394.1"/>
    <property type="molecule type" value="Genomic_DNA"/>
</dbReference>
<protein>
    <recommendedName>
        <fullName evidence="5">TIGR00375 family protein</fullName>
    </recommendedName>
</protein>
<reference evidence="1 3" key="1">
    <citation type="journal article" date="2014" name="Genome Announc.">
        <title>Draft Genome Sequence of Bacillus alcalophilus AV1934, a Classic Alkaliphile Isolated from Human Feces in 1934.</title>
        <authorList>
            <person name="Attie O."/>
            <person name="Jayaprakash A."/>
            <person name="Shah H."/>
            <person name="Paulsen I.T."/>
            <person name="Morino M."/>
            <person name="Takahashi Y."/>
            <person name="Narumi I."/>
            <person name="Sachidanandam R."/>
            <person name="Satoh K."/>
            <person name="Ito M."/>
            <person name="Krulwich T.A."/>
        </authorList>
    </citation>
    <scope>NUCLEOTIDE SEQUENCE [LARGE SCALE GENOMIC DNA]</scope>
    <source>
        <strain evidence="1 3">AV1934</strain>
    </source>
</reference>
<dbReference type="AlphaFoldDB" id="A0A094WL71"/>
<dbReference type="SUPFAM" id="SSF89550">
    <property type="entry name" value="PHP domain-like"/>
    <property type="match status" value="1"/>
</dbReference>
<organism evidence="1 3">
    <name type="scientific">Alkalihalobacillus alcalophilus ATCC 27647 = CGMCC 1.3604</name>
    <dbReference type="NCBI Taxonomy" id="1218173"/>
    <lineage>
        <taxon>Bacteria</taxon>
        <taxon>Bacillati</taxon>
        <taxon>Bacillota</taxon>
        <taxon>Bacilli</taxon>
        <taxon>Bacillales</taxon>
        <taxon>Bacillaceae</taxon>
        <taxon>Alkalihalobacillus</taxon>
    </lineage>
</organism>
<dbReference type="InterPro" id="IPR016195">
    <property type="entry name" value="Pol/histidinol_Pase-like"/>
</dbReference>
<dbReference type="Gene3D" id="3.20.20.140">
    <property type="entry name" value="Metal-dependent hydrolases"/>
    <property type="match status" value="1"/>
</dbReference>
<sequence length="387" mass="43197">MKTIFADLHIHIGRTESGRPVKITGSKSLTIDRILYEASEEKGIDMIGVIDCHVPEILQTLEKRVQQGTCTEHPGGGVVFNQTSLLLGSEIEIYDEKCQGPLHVLAFLPTIDKMWLFSEWLSTRMKNRTLSSQRIYETGANLQEKVKELGGLFIPAHIFTPFKSLYGSGVQHSLSEVFNPNLIDAVELGLSSDTSMADQISELHSYPFVTNSDAHSLAKIGREYQKLSVKEASFDEFTLALKQQHGRGIVANYGLNPRLGKYHVTACEKCLSKKINNETKCLQCDHHRFTKGVSNRLLELKDTNINLPTRPPYIHQVPLEYLPGLGPKTLERLKNHFGTEMKILHEVQSAMLEEVVPRKIVDMIIAARHGTLNLKEGGGGVYGKVLG</sequence>
<dbReference type="EMBL" id="ALPT02000050">
    <property type="protein sequence ID" value="KGA96683.1"/>
    <property type="molecule type" value="Genomic_DNA"/>
</dbReference>
<dbReference type="OrthoDB" id="9810135at2"/>
<accession>A0A094WL71</accession>
<dbReference type="Proteomes" id="UP000297014">
    <property type="component" value="Unassembled WGS sequence"/>
</dbReference>
<comment type="caution">
    <text evidence="1">The sequence shown here is derived from an EMBL/GenBank/DDBJ whole genome shotgun (WGS) entry which is preliminary data.</text>
</comment>
<dbReference type="Proteomes" id="UP000002754">
    <property type="component" value="Unassembled WGS sequence"/>
</dbReference>
<evidence type="ECO:0000313" key="2">
    <source>
        <dbReference type="EMBL" id="THG89394.1"/>
    </source>
</evidence>
<evidence type="ECO:0000313" key="4">
    <source>
        <dbReference type="Proteomes" id="UP000297014"/>
    </source>
</evidence>
<dbReference type="eggNOG" id="COG1379">
    <property type="taxonomic scope" value="Bacteria"/>
</dbReference>
<evidence type="ECO:0008006" key="5">
    <source>
        <dbReference type="Google" id="ProtNLM"/>
    </source>
</evidence>
<dbReference type="PANTHER" id="PTHR40084">
    <property type="entry name" value="PHOSPHOHYDROLASE, PHP FAMILY"/>
    <property type="match status" value="1"/>
</dbReference>
<dbReference type="RefSeq" id="WP_003324058.1">
    <property type="nucleotide sequence ID" value="NZ_ALPT02000050.1"/>
</dbReference>